<feature type="non-terminal residue" evidence="1">
    <location>
        <position position="70"/>
    </location>
</feature>
<organism evidence="1 2">
    <name type="scientific">Stylosanthes scabra</name>
    <dbReference type="NCBI Taxonomy" id="79078"/>
    <lineage>
        <taxon>Eukaryota</taxon>
        <taxon>Viridiplantae</taxon>
        <taxon>Streptophyta</taxon>
        <taxon>Embryophyta</taxon>
        <taxon>Tracheophyta</taxon>
        <taxon>Spermatophyta</taxon>
        <taxon>Magnoliopsida</taxon>
        <taxon>eudicotyledons</taxon>
        <taxon>Gunneridae</taxon>
        <taxon>Pentapetalae</taxon>
        <taxon>rosids</taxon>
        <taxon>fabids</taxon>
        <taxon>Fabales</taxon>
        <taxon>Fabaceae</taxon>
        <taxon>Papilionoideae</taxon>
        <taxon>50 kb inversion clade</taxon>
        <taxon>dalbergioids sensu lato</taxon>
        <taxon>Dalbergieae</taxon>
        <taxon>Pterocarpus clade</taxon>
        <taxon>Stylosanthes</taxon>
    </lineage>
</organism>
<dbReference type="EMBL" id="JASCZI010121263">
    <property type="protein sequence ID" value="MED6160902.1"/>
    <property type="molecule type" value="Genomic_DNA"/>
</dbReference>
<reference evidence="1 2" key="1">
    <citation type="journal article" date="2023" name="Plants (Basel)">
        <title>Bridging the Gap: Combining Genomics and Transcriptomics Approaches to Understand Stylosanthes scabra, an Orphan Legume from the Brazilian Caatinga.</title>
        <authorList>
            <person name="Ferreira-Neto J.R.C."/>
            <person name="da Silva M.D."/>
            <person name="Binneck E."/>
            <person name="de Melo N.F."/>
            <person name="da Silva R.H."/>
            <person name="de Melo A.L.T.M."/>
            <person name="Pandolfi V."/>
            <person name="Bustamante F.O."/>
            <person name="Brasileiro-Vidal A.C."/>
            <person name="Benko-Iseppon A.M."/>
        </authorList>
    </citation>
    <scope>NUCLEOTIDE SEQUENCE [LARGE SCALE GENOMIC DNA]</scope>
    <source>
        <tissue evidence="1">Leaves</tissue>
    </source>
</reference>
<protein>
    <submittedName>
        <fullName evidence="1">Uncharacterized protein</fullName>
    </submittedName>
</protein>
<proteinExistence type="predicted"/>
<accession>A0ABU6UJL0</accession>
<gene>
    <name evidence="1" type="ORF">PIB30_055546</name>
</gene>
<dbReference type="Proteomes" id="UP001341840">
    <property type="component" value="Unassembled WGS sequence"/>
</dbReference>
<evidence type="ECO:0000313" key="1">
    <source>
        <dbReference type="EMBL" id="MED6160902.1"/>
    </source>
</evidence>
<sequence>MSPAERLIRSLNLLPRKSANIIREKGISDDDDVFVPGNIVEKKFSFLDGASVEELGHHAGYYSLSHTKAA</sequence>
<evidence type="ECO:0000313" key="2">
    <source>
        <dbReference type="Proteomes" id="UP001341840"/>
    </source>
</evidence>
<comment type="caution">
    <text evidence="1">The sequence shown here is derived from an EMBL/GenBank/DDBJ whole genome shotgun (WGS) entry which is preliminary data.</text>
</comment>
<keyword evidence="2" id="KW-1185">Reference proteome</keyword>
<name>A0ABU6UJL0_9FABA</name>